<dbReference type="Gene3D" id="3.30.300.30">
    <property type="match status" value="1"/>
</dbReference>
<feature type="domain" description="AMP-binding enzyme C-terminal" evidence="2">
    <location>
        <begin position="434"/>
        <end position="509"/>
    </location>
</feature>
<dbReference type="PANTHER" id="PTHR43767:SF1">
    <property type="entry name" value="NONRIBOSOMAL PEPTIDE SYNTHASE PES1 (EUROFUNG)-RELATED"/>
    <property type="match status" value="1"/>
</dbReference>
<evidence type="ECO:0000259" key="1">
    <source>
        <dbReference type="Pfam" id="PF00501"/>
    </source>
</evidence>
<dbReference type="Proteomes" id="UP001601992">
    <property type="component" value="Unassembled WGS sequence"/>
</dbReference>
<sequence length="522" mass="57122">MTDNSMISQARSQVLGDIPRRSALRSPDKTALVHRDTRITFAEFDRLVDSAAACLWEHGLRPGDRLAIMSHNCWQFPVVIFGAARIGVVAVPINFMLTAGEVAYLIDDCRPSGFVAEDALCPVVDEAIEKAVVGIPVRFGISVGESRAADWPDLDAALANVASPAPDIQVDDDALIRIMYTSGTESRPKGVMHSSRTLMWQYLSCIVSGGKQDSDIEVHALPFYHCAQLDNFLIPDLYLGATSIILDRPDPVAMLGAIEQHGVTNLFCPPTVWISILRELVSGNRAPMTLRKGYYGASALPREVLNELREALPGLQLWNFYGQTEMGSLATVLPPADQDSRGGSAGRAALNVSTLILDDAGRPAGVGEVGEIVHRSPQVTLGYFNLPEKTREAFADGWFHSGDLGYFDRDGYLWVVDRKKDMVKSGGENVAGREVEEVLYEIPQISEAAVYGIPDSRWIEAVAATVVLADNVALTTQDITEHCRSRLAPYKVPKSIRFVEELPKNPSGKVLKRILREDHSAE</sequence>
<dbReference type="InterPro" id="IPR020845">
    <property type="entry name" value="AMP-binding_CS"/>
</dbReference>
<evidence type="ECO:0000313" key="4">
    <source>
        <dbReference type="Proteomes" id="UP001601992"/>
    </source>
</evidence>
<comment type="caution">
    <text evidence="3">The sequence shown here is derived from an EMBL/GenBank/DDBJ whole genome shotgun (WGS) entry which is preliminary data.</text>
</comment>
<name>A0ABW6S8J8_9NOCA</name>
<dbReference type="Pfam" id="PF00501">
    <property type="entry name" value="AMP-binding"/>
    <property type="match status" value="1"/>
</dbReference>
<dbReference type="NCBIfam" id="NF006182">
    <property type="entry name" value="PRK08316.1"/>
    <property type="match status" value="1"/>
</dbReference>
<dbReference type="InterPro" id="IPR042099">
    <property type="entry name" value="ANL_N_sf"/>
</dbReference>
<dbReference type="SUPFAM" id="SSF56801">
    <property type="entry name" value="Acetyl-CoA synthetase-like"/>
    <property type="match status" value="1"/>
</dbReference>
<dbReference type="PROSITE" id="PS00455">
    <property type="entry name" value="AMP_BINDING"/>
    <property type="match status" value="1"/>
</dbReference>
<dbReference type="EMBL" id="JBIAQY010000014">
    <property type="protein sequence ID" value="MFF3572623.1"/>
    <property type="molecule type" value="Genomic_DNA"/>
</dbReference>
<feature type="domain" description="AMP-dependent synthetase/ligase" evidence="1">
    <location>
        <begin position="21"/>
        <end position="384"/>
    </location>
</feature>
<keyword evidence="4" id="KW-1185">Reference proteome</keyword>
<protein>
    <submittedName>
        <fullName evidence="3">Fatty acyl-CoA synthetase</fullName>
    </submittedName>
</protein>
<gene>
    <name evidence="3" type="ORF">ACFYXQ_33135</name>
</gene>
<dbReference type="RefSeq" id="WP_040831510.1">
    <property type="nucleotide sequence ID" value="NZ_JBIAQY010000014.1"/>
</dbReference>
<dbReference type="Pfam" id="PF13193">
    <property type="entry name" value="AMP-binding_C"/>
    <property type="match status" value="1"/>
</dbReference>
<dbReference type="InterPro" id="IPR050237">
    <property type="entry name" value="ATP-dep_AMP-bd_enzyme"/>
</dbReference>
<reference evidence="3 4" key="1">
    <citation type="submission" date="2024-10" db="EMBL/GenBank/DDBJ databases">
        <title>The Natural Products Discovery Center: Release of the First 8490 Sequenced Strains for Exploring Actinobacteria Biosynthetic Diversity.</title>
        <authorList>
            <person name="Kalkreuter E."/>
            <person name="Kautsar S.A."/>
            <person name="Yang D."/>
            <person name="Bader C.D."/>
            <person name="Teijaro C.N."/>
            <person name="Fluegel L."/>
            <person name="Davis C.M."/>
            <person name="Simpson J.R."/>
            <person name="Lauterbach L."/>
            <person name="Steele A.D."/>
            <person name="Gui C."/>
            <person name="Meng S."/>
            <person name="Li G."/>
            <person name="Viehrig K."/>
            <person name="Ye F."/>
            <person name="Su P."/>
            <person name="Kiefer A.F."/>
            <person name="Nichols A."/>
            <person name="Cepeda A.J."/>
            <person name="Yan W."/>
            <person name="Fan B."/>
            <person name="Jiang Y."/>
            <person name="Adhikari A."/>
            <person name="Zheng C.-J."/>
            <person name="Schuster L."/>
            <person name="Cowan T.M."/>
            <person name="Smanski M.J."/>
            <person name="Chevrette M.G."/>
            <person name="De Carvalho L.P.S."/>
            <person name="Shen B."/>
        </authorList>
    </citation>
    <scope>NUCLEOTIDE SEQUENCE [LARGE SCALE GENOMIC DNA]</scope>
    <source>
        <strain evidence="3 4">NPDC002593</strain>
    </source>
</reference>
<dbReference type="CDD" id="cd17631">
    <property type="entry name" value="FACL_FadD13-like"/>
    <property type="match status" value="1"/>
</dbReference>
<evidence type="ECO:0000313" key="3">
    <source>
        <dbReference type="EMBL" id="MFF3572623.1"/>
    </source>
</evidence>
<dbReference type="InterPro" id="IPR045851">
    <property type="entry name" value="AMP-bd_C_sf"/>
</dbReference>
<organism evidence="3 4">
    <name type="scientific">Nocardia jiangxiensis</name>
    <dbReference type="NCBI Taxonomy" id="282685"/>
    <lineage>
        <taxon>Bacteria</taxon>
        <taxon>Bacillati</taxon>
        <taxon>Actinomycetota</taxon>
        <taxon>Actinomycetes</taxon>
        <taxon>Mycobacteriales</taxon>
        <taxon>Nocardiaceae</taxon>
        <taxon>Nocardia</taxon>
    </lineage>
</organism>
<dbReference type="InterPro" id="IPR025110">
    <property type="entry name" value="AMP-bd_C"/>
</dbReference>
<evidence type="ECO:0000259" key="2">
    <source>
        <dbReference type="Pfam" id="PF13193"/>
    </source>
</evidence>
<dbReference type="Gene3D" id="3.40.50.12780">
    <property type="entry name" value="N-terminal domain of ligase-like"/>
    <property type="match status" value="1"/>
</dbReference>
<dbReference type="InterPro" id="IPR000873">
    <property type="entry name" value="AMP-dep_synth/lig_dom"/>
</dbReference>
<dbReference type="PANTHER" id="PTHR43767">
    <property type="entry name" value="LONG-CHAIN-FATTY-ACID--COA LIGASE"/>
    <property type="match status" value="1"/>
</dbReference>
<proteinExistence type="predicted"/>
<accession>A0ABW6S8J8</accession>